<feature type="chain" id="PRO_5025403092" description="Secreted protein" evidence="1">
    <location>
        <begin position="17"/>
        <end position="115"/>
    </location>
</feature>
<gene>
    <name evidence="2" type="ORF">PR001_g14034</name>
</gene>
<keyword evidence="1" id="KW-0732">Signal</keyword>
<dbReference type="EMBL" id="QXFV01000989">
    <property type="protein sequence ID" value="KAE9018811.1"/>
    <property type="molecule type" value="Genomic_DNA"/>
</dbReference>
<evidence type="ECO:0000256" key="1">
    <source>
        <dbReference type="SAM" id="SignalP"/>
    </source>
</evidence>
<dbReference type="AlphaFoldDB" id="A0A6A3LH78"/>
<name>A0A6A3LH78_9STRA</name>
<sequence length="115" mass="11927">MLSWLPLGLAVPGATGTDVVVRTTSIAPGSRTLQATSLAMFVIISVETLRLTTFASRTTSLVKDTVVVVDAYSAAYAHCPLAGAVVRAPRKGRRKTVNCWGIPGAGVVGSMVKPS</sequence>
<evidence type="ECO:0008006" key="4">
    <source>
        <dbReference type="Google" id="ProtNLM"/>
    </source>
</evidence>
<feature type="signal peptide" evidence="1">
    <location>
        <begin position="1"/>
        <end position="16"/>
    </location>
</feature>
<protein>
    <recommendedName>
        <fullName evidence="4">Secreted protein</fullName>
    </recommendedName>
</protein>
<dbReference type="Proteomes" id="UP000429607">
    <property type="component" value="Unassembled WGS sequence"/>
</dbReference>
<organism evidence="2 3">
    <name type="scientific">Phytophthora rubi</name>
    <dbReference type="NCBI Taxonomy" id="129364"/>
    <lineage>
        <taxon>Eukaryota</taxon>
        <taxon>Sar</taxon>
        <taxon>Stramenopiles</taxon>
        <taxon>Oomycota</taxon>
        <taxon>Peronosporomycetes</taxon>
        <taxon>Peronosporales</taxon>
        <taxon>Peronosporaceae</taxon>
        <taxon>Phytophthora</taxon>
    </lineage>
</organism>
<proteinExistence type="predicted"/>
<reference evidence="2 3" key="1">
    <citation type="submission" date="2018-09" db="EMBL/GenBank/DDBJ databases">
        <title>Genomic investigation of the strawberry pathogen Phytophthora fragariae indicates pathogenicity is determined by transcriptional variation in three key races.</title>
        <authorList>
            <person name="Adams T.M."/>
            <person name="Armitage A.D."/>
            <person name="Sobczyk M.K."/>
            <person name="Bates H.J."/>
            <person name="Dunwell J.M."/>
            <person name="Nellist C.F."/>
            <person name="Harrison R.J."/>
        </authorList>
    </citation>
    <scope>NUCLEOTIDE SEQUENCE [LARGE SCALE GENOMIC DNA]</scope>
    <source>
        <strain evidence="2 3">SCRP249</strain>
    </source>
</reference>
<comment type="caution">
    <text evidence="2">The sequence shown here is derived from an EMBL/GenBank/DDBJ whole genome shotgun (WGS) entry which is preliminary data.</text>
</comment>
<accession>A0A6A3LH78</accession>
<evidence type="ECO:0000313" key="2">
    <source>
        <dbReference type="EMBL" id="KAE9018811.1"/>
    </source>
</evidence>
<evidence type="ECO:0000313" key="3">
    <source>
        <dbReference type="Proteomes" id="UP000429607"/>
    </source>
</evidence>